<organism evidence="1 2">
    <name type="scientific">Amblyomma americanum</name>
    <name type="common">Lone star tick</name>
    <dbReference type="NCBI Taxonomy" id="6943"/>
    <lineage>
        <taxon>Eukaryota</taxon>
        <taxon>Metazoa</taxon>
        <taxon>Ecdysozoa</taxon>
        <taxon>Arthropoda</taxon>
        <taxon>Chelicerata</taxon>
        <taxon>Arachnida</taxon>
        <taxon>Acari</taxon>
        <taxon>Parasitiformes</taxon>
        <taxon>Ixodida</taxon>
        <taxon>Ixodoidea</taxon>
        <taxon>Ixodidae</taxon>
        <taxon>Amblyomminae</taxon>
        <taxon>Amblyomma</taxon>
    </lineage>
</organism>
<evidence type="ECO:0000313" key="2">
    <source>
        <dbReference type="Proteomes" id="UP001321473"/>
    </source>
</evidence>
<dbReference type="Proteomes" id="UP001321473">
    <property type="component" value="Unassembled WGS sequence"/>
</dbReference>
<keyword evidence="2" id="KW-1185">Reference proteome</keyword>
<dbReference type="AlphaFoldDB" id="A0AAQ4F6W3"/>
<name>A0AAQ4F6W3_AMBAM</name>
<dbReference type="EMBL" id="JARKHS020006245">
    <property type="protein sequence ID" value="KAK8782839.1"/>
    <property type="molecule type" value="Genomic_DNA"/>
</dbReference>
<comment type="caution">
    <text evidence="1">The sequence shown here is derived from an EMBL/GenBank/DDBJ whole genome shotgun (WGS) entry which is preliminary data.</text>
</comment>
<accession>A0AAQ4F6W3</accession>
<evidence type="ECO:0000313" key="1">
    <source>
        <dbReference type="EMBL" id="KAK8782839.1"/>
    </source>
</evidence>
<protein>
    <submittedName>
        <fullName evidence="1">Uncharacterized protein</fullName>
    </submittedName>
</protein>
<proteinExistence type="predicted"/>
<gene>
    <name evidence="1" type="ORF">V5799_015819</name>
</gene>
<reference evidence="1 2" key="1">
    <citation type="journal article" date="2023" name="Arcadia Sci">
        <title>De novo assembly of a long-read Amblyomma americanum tick genome.</title>
        <authorList>
            <person name="Chou S."/>
            <person name="Poskanzer K.E."/>
            <person name="Rollins M."/>
            <person name="Thuy-Boun P.S."/>
        </authorList>
    </citation>
    <scope>NUCLEOTIDE SEQUENCE [LARGE SCALE GENOMIC DNA]</scope>
    <source>
        <strain evidence="1">F_SG_1</strain>
        <tissue evidence="1">Salivary glands</tissue>
    </source>
</reference>
<sequence>MADEVLVSEVTCKPDNVLRHEQVYPVLPVSPPKASERLHETRVHGLEGDHTAGALEVRNSSVPLFCALVQCGVHEASGLPIGRRVGELTEHDIFDALNLFEGDDAPDLSRVACSEGIPQQTEVLQALGPGQARSVDDVGGKRGVQNNNGAIASRYHNLNVQYAGPAQL</sequence>